<proteinExistence type="predicted"/>
<feature type="coiled-coil region" evidence="1">
    <location>
        <begin position="142"/>
        <end position="176"/>
    </location>
</feature>
<evidence type="ECO:0000256" key="2">
    <source>
        <dbReference type="SAM" id="MobiDB-lite"/>
    </source>
</evidence>
<feature type="domain" description="YbgF trimerisation" evidence="3">
    <location>
        <begin position="146"/>
        <end position="190"/>
    </location>
</feature>
<evidence type="ECO:0000256" key="1">
    <source>
        <dbReference type="SAM" id="Coils"/>
    </source>
</evidence>
<evidence type="ECO:0000259" key="3">
    <source>
        <dbReference type="Pfam" id="PF16331"/>
    </source>
</evidence>
<gene>
    <name evidence="4" type="ORF">METZ01_LOCUS347938</name>
</gene>
<dbReference type="InterPro" id="IPR032519">
    <property type="entry name" value="YbgF_tri"/>
</dbReference>
<evidence type="ECO:0000313" key="4">
    <source>
        <dbReference type="EMBL" id="SVC95084.1"/>
    </source>
</evidence>
<sequence length="191" mass="21213">MPALGFQMMWAALRKDVYPNLAMQTLLRAGLFFLISVAFSPASSSECPDGTRNNYKGECVPITPEVEDTNTQQEETRKWSEPATDSGVIEGAVPEDEVEETAGDSSTESVVIVEEVVAADEDGSSPAAVEEPLTGSFATTDLANALLTIQQLREEIKDLLNRVELQRYEVEKLRGRQRDLYDDLDQRLRKQ</sequence>
<dbReference type="Pfam" id="PF16331">
    <property type="entry name" value="TolA_bind_tri"/>
    <property type="match status" value="1"/>
</dbReference>
<accession>A0A382RBI3</accession>
<feature type="non-terminal residue" evidence="4">
    <location>
        <position position="191"/>
    </location>
</feature>
<dbReference type="GO" id="GO:0070206">
    <property type="term" value="P:protein trimerization"/>
    <property type="evidence" value="ECO:0007669"/>
    <property type="project" value="InterPro"/>
</dbReference>
<feature type="region of interest" description="Disordered" evidence="2">
    <location>
        <begin position="67"/>
        <end position="87"/>
    </location>
</feature>
<dbReference type="EMBL" id="UINC01120536">
    <property type="protein sequence ID" value="SVC95084.1"/>
    <property type="molecule type" value="Genomic_DNA"/>
</dbReference>
<protein>
    <recommendedName>
        <fullName evidence="3">YbgF trimerisation domain-containing protein</fullName>
    </recommendedName>
</protein>
<reference evidence="4" key="1">
    <citation type="submission" date="2018-05" db="EMBL/GenBank/DDBJ databases">
        <authorList>
            <person name="Lanie J.A."/>
            <person name="Ng W.-L."/>
            <person name="Kazmierczak K.M."/>
            <person name="Andrzejewski T.M."/>
            <person name="Davidsen T.M."/>
            <person name="Wayne K.J."/>
            <person name="Tettelin H."/>
            <person name="Glass J.I."/>
            <person name="Rusch D."/>
            <person name="Podicherti R."/>
            <person name="Tsui H.-C.T."/>
            <person name="Winkler M.E."/>
        </authorList>
    </citation>
    <scope>NUCLEOTIDE SEQUENCE</scope>
</reference>
<dbReference type="AlphaFoldDB" id="A0A382RBI3"/>
<dbReference type="Gene3D" id="1.20.5.110">
    <property type="match status" value="1"/>
</dbReference>
<organism evidence="4">
    <name type="scientific">marine metagenome</name>
    <dbReference type="NCBI Taxonomy" id="408172"/>
    <lineage>
        <taxon>unclassified sequences</taxon>
        <taxon>metagenomes</taxon>
        <taxon>ecological metagenomes</taxon>
    </lineage>
</organism>
<name>A0A382RBI3_9ZZZZ</name>
<keyword evidence="1" id="KW-0175">Coiled coil</keyword>